<dbReference type="Proteomes" id="UP001500432">
    <property type="component" value="Unassembled WGS sequence"/>
</dbReference>
<dbReference type="InterPro" id="IPR047210">
    <property type="entry name" value="TPP_PYR_POXB-like"/>
</dbReference>
<dbReference type="RefSeq" id="WP_344300916.1">
    <property type="nucleotide sequence ID" value="NZ_BAAAQW010000012.1"/>
</dbReference>
<dbReference type="InterPro" id="IPR029061">
    <property type="entry name" value="THDP-binding"/>
</dbReference>
<evidence type="ECO:0000256" key="3">
    <source>
        <dbReference type="RuleBase" id="RU362132"/>
    </source>
</evidence>
<proteinExistence type="inferred from homology"/>
<organism evidence="7 8">
    <name type="scientific">Sinomonas flava</name>
    <dbReference type="NCBI Taxonomy" id="496857"/>
    <lineage>
        <taxon>Bacteria</taxon>
        <taxon>Bacillati</taxon>
        <taxon>Actinomycetota</taxon>
        <taxon>Actinomycetes</taxon>
        <taxon>Micrococcales</taxon>
        <taxon>Micrococcaceae</taxon>
        <taxon>Sinomonas</taxon>
    </lineage>
</organism>
<dbReference type="PANTHER" id="PTHR42981">
    <property type="entry name" value="PYRUVATE DEHYDROGENASE [UBIQUINONE]"/>
    <property type="match status" value="1"/>
</dbReference>
<dbReference type="InterPro" id="IPR012001">
    <property type="entry name" value="Thiamin_PyroP_enz_TPP-bd_dom"/>
</dbReference>
<feature type="domain" description="Thiamine pyrophosphate enzyme N-terminal TPP-binding" evidence="6">
    <location>
        <begin position="5"/>
        <end position="117"/>
    </location>
</feature>
<dbReference type="InterPro" id="IPR000399">
    <property type="entry name" value="TPP-bd_CS"/>
</dbReference>
<dbReference type="InterPro" id="IPR012000">
    <property type="entry name" value="Thiamin_PyroP_enz_cen_dom"/>
</dbReference>
<evidence type="ECO:0000259" key="5">
    <source>
        <dbReference type="Pfam" id="PF02775"/>
    </source>
</evidence>
<comment type="similarity">
    <text evidence="1 3">Belongs to the TPP enzyme family.</text>
</comment>
<dbReference type="PANTHER" id="PTHR42981:SF2">
    <property type="entry name" value="PYRUVATE DEHYDROGENASE [UBIQUINONE]"/>
    <property type="match status" value="1"/>
</dbReference>
<comment type="caution">
    <text evidence="7">The sequence shown here is derived from an EMBL/GenBank/DDBJ whole genome shotgun (WGS) entry which is preliminary data.</text>
</comment>
<feature type="domain" description="Thiamine pyrophosphate enzyme central" evidence="4">
    <location>
        <begin position="198"/>
        <end position="328"/>
    </location>
</feature>
<dbReference type="Gene3D" id="3.40.50.1220">
    <property type="entry name" value="TPP-binding domain"/>
    <property type="match status" value="1"/>
</dbReference>
<dbReference type="PROSITE" id="PS00187">
    <property type="entry name" value="TPP_ENZYMES"/>
    <property type="match status" value="1"/>
</dbReference>
<dbReference type="Pfam" id="PF02776">
    <property type="entry name" value="TPP_enzyme_N"/>
    <property type="match status" value="1"/>
</dbReference>
<keyword evidence="8" id="KW-1185">Reference proteome</keyword>
<dbReference type="InterPro" id="IPR011766">
    <property type="entry name" value="TPP_enzyme_TPP-bd"/>
</dbReference>
<dbReference type="InterPro" id="IPR047211">
    <property type="entry name" value="POXB-like"/>
</dbReference>
<evidence type="ECO:0000256" key="1">
    <source>
        <dbReference type="ARBA" id="ARBA00007812"/>
    </source>
</evidence>
<feature type="domain" description="Thiamine pyrophosphate enzyme TPP-binding" evidence="5">
    <location>
        <begin position="388"/>
        <end position="543"/>
    </location>
</feature>
<reference evidence="7 8" key="1">
    <citation type="journal article" date="2019" name="Int. J. Syst. Evol. Microbiol.">
        <title>The Global Catalogue of Microorganisms (GCM) 10K type strain sequencing project: providing services to taxonomists for standard genome sequencing and annotation.</title>
        <authorList>
            <consortium name="The Broad Institute Genomics Platform"/>
            <consortium name="The Broad Institute Genome Sequencing Center for Infectious Disease"/>
            <person name="Wu L."/>
            <person name="Ma J."/>
        </authorList>
    </citation>
    <scope>NUCLEOTIDE SEQUENCE [LARGE SCALE GENOMIC DNA]</scope>
    <source>
        <strain evidence="7 8">JCM 16034</strain>
    </source>
</reference>
<evidence type="ECO:0000259" key="4">
    <source>
        <dbReference type="Pfam" id="PF00205"/>
    </source>
</evidence>
<name>A0ABN3C103_9MICC</name>
<evidence type="ECO:0000256" key="2">
    <source>
        <dbReference type="ARBA" id="ARBA00023052"/>
    </source>
</evidence>
<evidence type="ECO:0000313" key="8">
    <source>
        <dbReference type="Proteomes" id="UP001500432"/>
    </source>
</evidence>
<protein>
    <submittedName>
        <fullName evidence="7">Thiamine pyrophosphate-requiring protein</fullName>
    </submittedName>
</protein>
<dbReference type="CDD" id="cd07039">
    <property type="entry name" value="TPP_PYR_POX"/>
    <property type="match status" value="1"/>
</dbReference>
<gene>
    <name evidence="7" type="ORF">GCM10009849_33190</name>
</gene>
<dbReference type="Pfam" id="PF00205">
    <property type="entry name" value="TPP_enzyme_M"/>
    <property type="match status" value="1"/>
</dbReference>
<evidence type="ECO:0000259" key="6">
    <source>
        <dbReference type="Pfam" id="PF02776"/>
    </source>
</evidence>
<accession>A0ABN3C103</accession>
<dbReference type="EMBL" id="BAAAQW010000012">
    <property type="protein sequence ID" value="GAA2202907.1"/>
    <property type="molecule type" value="Genomic_DNA"/>
</dbReference>
<keyword evidence="2 3" id="KW-0786">Thiamine pyrophosphate</keyword>
<dbReference type="SUPFAM" id="SSF52518">
    <property type="entry name" value="Thiamin diphosphate-binding fold (THDP-binding)"/>
    <property type="match status" value="2"/>
</dbReference>
<dbReference type="SUPFAM" id="SSF52467">
    <property type="entry name" value="DHS-like NAD/FAD-binding domain"/>
    <property type="match status" value="1"/>
</dbReference>
<dbReference type="Gene3D" id="3.40.50.970">
    <property type="match status" value="2"/>
</dbReference>
<sequence>MASQNVAEYLLDRLTEWDVETVFGYPGDGINGIVTALGAGKGPKFVQARHEEMSAFEAVGYAKFTGRVGVCMATSGPGAIHLLNGLYDAKLDHVPVVAIVGHAARTSLGGSYQQEVDLPTLFKDVASDYVQMVTVPEQLPNVLDRALRIAQARRAPTAVIIPSDVQELEYSAPTHAMKMVPSSLGTSWPSMAPDPAAVHRAADLLNAGEKVAILIGHGARHAAAEVQEVAELLGAGVAKALLGKDSLPDTLPYVTGSIGLLGTRPSYEMMRDCDTLLTIGSSFPYTQFMPEEGQARGVQIDLDATMIGLRYPYEVNLVADAGEALRALIPLLERKEDRGWREDLEDKVSRWWQTMRDEALVDADPVNPLLVFSEFSERMPADAIVAADSGSAANWYARQLRFPPGVRGSLSGNLATMGPGVPYGIGAKFGNPGRPVIVFEGDGAMQMNGLAELITVSRYWREWEDPRLVVVVLHNNDLNQVTWELRAFSGSPTVPMTQALPEVGYADFASSLGLGGITVDTPDALGAAWDEALGATRPTVLDVRTDPNVPPIPPHATLEQAMNAAKSAIKGDPNAWDFIKEGLKTKVQELLPGHRS</sequence>
<dbReference type="InterPro" id="IPR029035">
    <property type="entry name" value="DHS-like_NAD/FAD-binding_dom"/>
</dbReference>
<dbReference type="Pfam" id="PF02775">
    <property type="entry name" value="TPP_enzyme_C"/>
    <property type="match status" value="1"/>
</dbReference>
<dbReference type="NCBIfam" id="NF006129">
    <property type="entry name" value="PRK08273.1"/>
    <property type="match status" value="1"/>
</dbReference>
<evidence type="ECO:0000313" key="7">
    <source>
        <dbReference type="EMBL" id="GAA2202907.1"/>
    </source>
</evidence>